<name>A0A8D8RRX3_9HEMI</name>
<dbReference type="Pfam" id="PF02582">
    <property type="entry name" value="DUF155"/>
    <property type="match status" value="1"/>
</dbReference>
<evidence type="ECO:0000256" key="1">
    <source>
        <dbReference type="ARBA" id="ARBA00008306"/>
    </source>
</evidence>
<dbReference type="PANTHER" id="PTHR16255">
    <property type="entry name" value="REQUIRED FOR MEIOTIC NUCLEAR DIVISION PROTEIN 1 HOMOLOG"/>
    <property type="match status" value="1"/>
</dbReference>
<feature type="domain" description="DUF155" evidence="2">
    <location>
        <begin position="148"/>
        <end position="325"/>
    </location>
</feature>
<sequence length="391" mass="45651">MFSSARCFIRLQTSVKNIHFNFTTISSTCGKATTSNITRNIFNQSQRCDSSNIFDKRLYSAKANELKYVPMPNLTKRVTRKKKPGEIPGHWNVTAFATAQEYDLENLKKGIVGKDLYEIVQFDESVQNDVDSFQVVAKYQVGSEPRFIYFFKEGSLVAWNVSDLEIENLLEFLKQYEKKPYEKEVVLNEKEFMNYTYSPNSKVSQLKRDRICLIENDPEDTLRKYAISNAMVLSVQLGVWEAALDKYVDSIEYITEDLQSGKKISISRQEVLKRTGQLFSLRHSINLGSDLLDTPDFYWDREDLENLYLQTCNYYSISRRTKVMNEKLNHCLELVDLLSNHLSDKHHIRLEWMIIVLIMIEVAFEAIHYSHLLIYPLVFSEYVLPEIIKPM</sequence>
<dbReference type="InterPro" id="IPR003734">
    <property type="entry name" value="DUF155"/>
</dbReference>
<organism evidence="3">
    <name type="scientific">Cacopsylla melanoneura</name>
    <dbReference type="NCBI Taxonomy" id="428564"/>
    <lineage>
        <taxon>Eukaryota</taxon>
        <taxon>Metazoa</taxon>
        <taxon>Ecdysozoa</taxon>
        <taxon>Arthropoda</taxon>
        <taxon>Hexapoda</taxon>
        <taxon>Insecta</taxon>
        <taxon>Pterygota</taxon>
        <taxon>Neoptera</taxon>
        <taxon>Paraneoptera</taxon>
        <taxon>Hemiptera</taxon>
        <taxon>Sternorrhyncha</taxon>
        <taxon>Psylloidea</taxon>
        <taxon>Psyllidae</taxon>
        <taxon>Psyllinae</taxon>
        <taxon>Cacopsylla</taxon>
    </lineage>
</organism>
<proteinExistence type="inferred from homology"/>
<evidence type="ECO:0000259" key="2">
    <source>
        <dbReference type="Pfam" id="PF02582"/>
    </source>
</evidence>
<protein>
    <submittedName>
        <fullName evidence="3">Required for meiotic nuclear division protein 1 homolog</fullName>
    </submittedName>
</protein>
<dbReference type="PANTHER" id="PTHR16255:SF1">
    <property type="entry name" value="REQUIRED FOR MEIOTIC NUCLEAR DIVISION PROTEIN 1 HOMOLOG"/>
    <property type="match status" value="1"/>
</dbReference>
<dbReference type="GO" id="GO:0005739">
    <property type="term" value="C:mitochondrion"/>
    <property type="evidence" value="ECO:0007669"/>
    <property type="project" value="UniProtKB-ARBA"/>
</dbReference>
<dbReference type="AlphaFoldDB" id="A0A8D8RRX3"/>
<dbReference type="InterPro" id="IPR051624">
    <property type="entry name" value="RMD1/Sad1-interacting"/>
</dbReference>
<evidence type="ECO:0000313" key="3">
    <source>
        <dbReference type="EMBL" id="CAG6653412.1"/>
    </source>
</evidence>
<dbReference type="EMBL" id="HBUF01173526">
    <property type="protein sequence ID" value="CAG6653412.1"/>
    <property type="molecule type" value="Transcribed_RNA"/>
</dbReference>
<accession>A0A8D8RRX3</accession>
<reference evidence="3" key="1">
    <citation type="submission" date="2021-05" db="EMBL/GenBank/DDBJ databases">
        <authorList>
            <person name="Alioto T."/>
            <person name="Alioto T."/>
            <person name="Gomez Garrido J."/>
        </authorList>
    </citation>
    <scope>NUCLEOTIDE SEQUENCE</scope>
</reference>
<dbReference type="GO" id="GO:0070131">
    <property type="term" value="P:positive regulation of mitochondrial translation"/>
    <property type="evidence" value="ECO:0007669"/>
    <property type="project" value="TreeGrafter"/>
</dbReference>
<comment type="similarity">
    <text evidence="1">Belongs to the RMD1/sif2 family.</text>
</comment>